<proteinExistence type="predicted"/>
<protein>
    <submittedName>
        <fullName evidence="1">Uncharacterized protein</fullName>
    </submittedName>
</protein>
<keyword evidence="2" id="KW-1185">Reference proteome</keyword>
<sequence>MSDPPSPAPQEPDVLVSVTIRTERGSVRFDYRACVTAATTFVAEIANRSDVEASTSIGDPGARLRRLPNERLYLP</sequence>
<reference evidence="2" key="1">
    <citation type="journal article" date="2019" name="Int. J. Syst. Evol. Microbiol.">
        <title>The Global Catalogue of Microorganisms (GCM) 10K type strain sequencing project: providing services to taxonomists for standard genome sequencing and annotation.</title>
        <authorList>
            <consortium name="The Broad Institute Genomics Platform"/>
            <consortium name="The Broad Institute Genome Sequencing Center for Infectious Disease"/>
            <person name="Wu L."/>
            <person name="Ma J."/>
        </authorList>
    </citation>
    <scope>NUCLEOTIDE SEQUENCE [LARGE SCALE GENOMIC DNA]</scope>
    <source>
        <strain evidence="2">CGMCC 4.7330</strain>
    </source>
</reference>
<evidence type="ECO:0000313" key="2">
    <source>
        <dbReference type="Proteomes" id="UP001595696"/>
    </source>
</evidence>
<gene>
    <name evidence="1" type="ORF">ACFO0B_00240</name>
</gene>
<organism evidence="1 2">
    <name type="scientific">Nocardia jiangsuensis</name>
    <dbReference type="NCBI Taxonomy" id="1691563"/>
    <lineage>
        <taxon>Bacteria</taxon>
        <taxon>Bacillati</taxon>
        <taxon>Actinomycetota</taxon>
        <taxon>Actinomycetes</taxon>
        <taxon>Mycobacteriales</taxon>
        <taxon>Nocardiaceae</taxon>
        <taxon>Nocardia</taxon>
    </lineage>
</organism>
<dbReference type="EMBL" id="JBHSAX010000002">
    <property type="protein sequence ID" value="MFC3960412.1"/>
    <property type="molecule type" value="Genomic_DNA"/>
</dbReference>
<evidence type="ECO:0000313" key="1">
    <source>
        <dbReference type="EMBL" id="MFC3960412.1"/>
    </source>
</evidence>
<dbReference type="Proteomes" id="UP001595696">
    <property type="component" value="Unassembled WGS sequence"/>
</dbReference>
<accession>A0ABV8DLP1</accession>
<dbReference type="RefSeq" id="WP_378610196.1">
    <property type="nucleotide sequence ID" value="NZ_JBHSAX010000002.1"/>
</dbReference>
<name>A0ABV8DLP1_9NOCA</name>
<comment type="caution">
    <text evidence="1">The sequence shown here is derived from an EMBL/GenBank/DDBJ whole genome shotgun (WGS) entry which is preliminary data.</text>
</comment>